<keyword evidence="1" id="KW-0472">Membrane</keyword>
<name>A0A4R1MZC1_9FIRM</name>
<keyword evidence="1" id="KW-1133">Transmembrane helix</keyword>
<comment type="caution">
    <text evidence="2">The sequence shown here is derived from an EMBL/GenBank/DDBJ whole genome shotgun (WGS) entry which is preliminary data.</text>
</comment>
<accession>A0A4R1MZC1</accession>
<organism evidence="2 3">
    <name type="scientific">Natranaerovirga hydrolytica</name>
    <dbReference type="NCBI Taxonomy" id="680378"/>
    <lineage>
        <taxon>Bacteria</taxon>
        <taxon>Bacillati</taxon>
        <taxon>Bacillota</taxon>
        <taxon>Clostridia</taxon>
        <taxon>Lachnospirales</taxon>
        <taxon>Natranaerovirgaceae</taxon>
        <taxon>Natranaerovirga</taxon>
    </lineage>
</organism>
<gene>
    <name evidence="2" type="ORF">EDC19_0952</name>
</gene>
<keyword evidence="3" id="KW-1185">Reference proteome</keyword>
<proteinExistence type="predicted"/>
<dbReference type="EMBL" id="SMGQ01000011">
    <property type="protein sequence ID" value="TCK98525.1"/>
    <property type="molecule type" value="Genomic_DNA"/>
</dbReference>
<evidence type="ECO:0000313" key="2">
    <source>
        <dbReference type="EMBL" id="TCK98525.1"/>
    </source>
</evidence>
<keyword evidence="1" id="KW-0812">Transmembrane</keyword>
<reference evidence="2 3" key="1">
    <citation type="submission" date="2019-03" db="EMBL/GenBank/DDBJ databases">
        <title>Genomic Encyclopedia of Type Strains, Phase IV (KMG-IV): sequencing the most valuable type-strain genomes for metagenomic binning, comparative biology and taxonomic classification.</title>
        <authorList>
            <person name="Goeker M."/>
        </authorList>
    </citation>
    <scope>NUCLEOTIDE SEQUENCE [LARGE SCALE GENOMIC DNA]</scope>
    <source>
        <strain evidence="2 3">DSM 24176</strain>
    </source>
</reference>
<dbReference type="Proteomes" id="UP000294545">
    <property type="component" value="Unassembled WGS sequence"/>
</dbReference>
<sequence length="55" mass="6488">MVIYPMTTTLRWITFEFLMIAILPVYGRGASIFKIQAAKILLVTRDIFNQYSFRK</sequence>
<feature type="transmembrane region" description="Helical" evidence="1">
    <location>
        <begin position="12"/>
        <end position="29"/>
    </location>
</feature>
<protein>
    <submittedName>
        <fullName evidence="2">Uncharacterized protein</fullName>
    </submittedName>
</protein>
<dbReference type="AlphaFoldDB" id="A0A4R1MZC1"/>
<evidence type="ECO:0000256" key="1">
    <source>
        <dbReference type="SAM" id="Phobius"/>
    </source>
</evidence>
<evidence type="ECO:0000313" key="3">
    <source>
        <dbReference type="Proteomes" id="UP000294545"/>
    </source>
</evidence>